<dbReference type="InterPro" id="IPR001650">
    <property type="entry name" value="Helicase_C-like"/>
</dbReference>
<comment type="similarity">
    <text evidence="8">Belongs to the DEAD box helicase family.</text>
</comment>
<dbReference type="GO" id="GO:0005524">
    <property type="term" value="F:ATP binding"/>
    <property type="evidence" value="ECO:0007669"/>
    <property type="project" value="UniProtKB-KW"/>
</dbReference>
<evidence type="ECO:0000256" key="5">
    <source>
        <dbReference type="ARBA" id="ARBA00022840"/>
    </source>
</evidence>
<evidence type="ECO:0000256" key="2">
    <source>
        <dbReference type="ARBA" id="ARBA00022741"/>
    </source>
</evidence>
<dbReference type="Pfam" id="PF00271">
    <property type="entry name" value="Helicase_C"/>
    <property type="match status" value="1"/>
</dbReference>
<protein>
    <recommendedName>
        <fullName evidence="1">RNA helicase</fullName>
        <ecNumber evidence="1">3.6.4.13</ecNumber>
    </recommendedName>
</protein>
<keyword evidence="2 8" id="KW-0547">Nucleotide-binding</keyword>
<feature type="compositionally biased region" description="Gly residues" evidence="9">
    <location>
        <begin position="610"/>
        <end position="628"/>
    </location>
</feature>
<dbReference type="GO" id="GO:0016787">
    <property type="term" value="F:hydrolase activity"/>
    <property type="evidence" value="ECO:0007669"/>
    <property type="project" value="UniProtKB-KW"/>
</dbReference>
<evidence type="ECO:0000256" key="9">
    <source>
        <dbReference type="SAM" id="MobiDB-lite"/>
    </source>
</evidence>
<dbReference type="EMBL" id="JAQQWP010000007">
    <property type="protein sequence ID" value="KAK8109953.1"/>
    <property type="molecule type" value="Genomic_DNA"/>
</dbReference>
<feature type="region of interest" description="Disordered" evidence="9">
    <location>
        <begin position="555"/>
        <end position="628"/>
    </location>
</feature>
<dbReference type="InterPro" id="IPR027417">
    <property type="entry name" value="P-loop_NTPase"/>
</dbReference>
<dbReference type="PROSITE" id="PS51192">
    <property type="entry name" value="HELICASE_ATP_BIND_1"/>
    <property type="match status" value="1"/>
</dbReference>
<evidence type="ECO:0000256" key="8">
    <source>
        <dbReference type="RuleBase" id="RU000492"/>
    </source>
</evidence>
<dbReference type="PROSITE" id="PS00039">
    <property type="entry name" value="DEAD_ATP_HELICASE"/>
    <property type="match status" value="1"/>
</dbReference>
<feature type="compositionally biased region" description="Polar residues" evidence="9">
    <location>
        <begin position="1"/>
        <end position="20"/>
    </location>
</feature>
<dbReference type="PROSITE" id="PS51194">
    <property type="entry name" value="HELICASE_CTER"/>
    <property type="match status" value="1"/>
</dbReference>
<dbReference type="InterPro" id="IPR014001">
    <property type="entry name" value="Helicase_ATP-bd"/>
</dbReference>
<evidence type="ECO:0000256" key="7">
    <source>
        <dbReference type="PROSITE-ProRule" id="PRU00552"/>
    </source>
</evidence>
<evidence type="ECO:0000259" key="12">
    <source>
        <dbReference type="PROSITE" id="PS51195"/>
    </source>
</evidence>
<dbReference type="InterPro" id="IPR000629">
    <property type="entry name" value="RNA-helicase_DEAD-box_CS"/>
</dbReference>
<evidence type="ECO:0000256" key="1">
    <source>
        <dbReference type="ARBA" id="ARBA00012552"/>
    </source>
</evidence>
<feature type="domain" description="Helicase C-terminal" evidence="11">
    <location>
        <begin position="392"/>
        <end position="552"/>
    </location>
</feature>
<sequence>MSFNEDSTNNGWGASESTNDPPAGGAWGVGDMQDALGESEEPKPGPPPLPFEHLEAPKHEWVEPTQYNYTEDSSVEWDGNARVYHWDGVEGDVGPEYPELEAQIFGKPEDRSKPGEQFDKIAQIEVQQEGMTRIVPIKTFETAGLHPIMLKNVQLCGYKTPTPIQRYCLPAIKMGHDVIAIAQTGSGKTAAYLLPILNHLMGKAKKLAAPRPSPEDILGDYTPVRAEPLVVIVVPTRELAIQIFMEARKFCYRTMLRPGVAYGGGPLRDQIHQLGKGCDILIASPGRLIDLMERPNVLTLRRVKYMVLDEADEMLASDWEEELDKILSGGEQEEGNIKYMLFSATFPAAVRNLAKTHLAESHVRIRVGRIGSTHENIKQDIIWVDHTAKRQAIVDLIFTLEPGRTIIFVNSKRAADELDDHLFQKKMPVTSMHSDRTQREREDAMRAFRTGKAPILVTTGVSARGIDVKNIRHVINYDLPSVDHGGITEYTHRIGRTGRIGNRGTAFSFYTERDEPLAELLAFTLLEMKQDVPDFLQQYVPEGYDADTKKLKFEPDSDECEEEPAGGSGDAWGASDDAPAGDSWGGGGEPSAAGANNGTWGASDDASGGNTFGGGGDSFGGGAAVASW</sequence>
<dbReference type="SMART" id="SM00490">
    <property type="entry name" value="HELICc"/>
    <property type="match status" value="1"/>
</dbReference>
<gene>
    <name evidence="13" type="ORF">PG999_008090</name>
</gene>
<organism evidence="13 14">
    <name type="scientific">Apiospora kogelbergensis</name>
    <dbReference type="NCBI Taxonomy" id="1337665"/>
    <lineage>
        <taxon>Eukaryota</taxon>
        <taxon>Fungi</taxon>
        <taxon>Dikarya</taxon>
        <taxon>Ascomycota</taxon>
        <taxon>Pezizomycotina</taxon>
        <taxon>Sordariomycetes</taxon>
        <taxon>Xylariomycetidae</taxon>
        <taxon>Amphisphaeriales</taxon>
        <taxon>Apiosporaceae</taxon>
        <taxon>Apiospora</taxon>
    </lineage>
</organism>
<evidence type="ECO:0000259" key="11">
    <source>
        <dbReference type="PROSITE" id="PS51194"/>
    </source>
</evidence>
<feature type="short sequence motif" description="Q motif" evidence="7">
    <location>
        <begin position="138"/>
        <end position="166"/>
    </location>
</feature>
<dbReference type="InterPro" id="IPR014014">
    <property type="entry name" value="RNA_helicase_DEAD_Q_motif"/>
</dbReference>
<proteinExistence type="inferred from homology"/>
<evidence type="ECO:0000256" key="3">
    <source>
        <dbReference type="ARBA" id="ARBA00022801"/>
    </source>
</evidence>
<dbReference type="SUPFAM" id="SSF52540">
    <property type="entry name" value="P-loop containing nucleoside triphosphate hydrolases"/>
    <property type="match status" value="1"/>
</dbReference>
<evidence type="ECO:0000313" key="14">
    <source>
        <dbReference type="Proteomes" id="UP001392437"/>
    </source>
</evidence>
<evidence type="ECO:0000256" key="4">
    <source>
        <dbReference type="ARBA" id="ARBA00022806"/>
    </source>
</evidence>
<comment type="caution">
    <text evidence="13">The sequence shown here is derived from an EMBL/GenBank/DDBJ whole genome shotgun (WGS) entry which is preliminary data.</text>
</comment>
<dbReference type="Gene3D" id="3.40.50.300">
    <property type="entry name" value="P-loop containing nucleotide triphosphate hydrolases"/>
    <property type="match status" value="2"/>
</dbReference>
<dbReference type="SMART" id="SM00487">
    <property type="entry name" value="DEXDc"/>
    <property type="match status" value="1"/>
</dbReference>
<dbReference type="GO" id="GO:0003676">
    <property type="term" value="F:nucleic acid binding"/>
    <property type="evidence" value="ECO:0007669"/>
    <property type="project" value="InterPro"/>
</dbReference>
<keyword evidence="5 8" id="KW-0067">ATP-binding</keyword>
<feature type="domain" description="Helicase ATP-binding" evidence="10">
    <location>
        <begin position="169"/>
        <end position="364"/>
    </location>
</feature>
<keyword evidence="3 8" id="KW-0378">Hydrolase</keyword>
<dbReference type="Pfam" id="PF00270">
    <property type="entry name" value="DEAD"/>
    <property type="match status" value="1"/>
</dbReference>
<dbReference type="CDD" id="cd18787">
    <property type="entry name" value="SF2_C_DEAD"/>
    <property type="match status" value="1"/>
</dbReference>
<keyword evidence="14" id="KW-1185">Reference proteome</keyword>
<dbReference type="EC" id="3.6.4.13" evidence="1"/>
<evidence type="ECO:0000313" key="13">
    <source>
        <dbReference type="EMBL" id="KAK8109953.1"/>
    </source>
</evidence>
<name>A0AAW0QUN6_9PEZI</name>
<reference evidence="13 14" key="1">
    <citation type="submission" date="2023-01" db="EMBL/GenBank/DDBJ databases">
        <title>Analysis of 21 Apiospora genomes using comparative genomics revels a genus with tremendous synthesis potential of carbohydrate active enzymes and secondary metabolites.</title>
        <authorList>
            <person name="Sorensen T."/>
        </authorList>
    </citation>
    <scope>NUCLEOTIDE SEQUENCE [LARGE SCALE GENOMIC DNA]</scope>
    <source>
        <strain evidence="13 14">CBS 117206</strain>
    </source>
</reference>
<comment type="catalytic activity">
    <reaction evidence="6">
        <text>ATP + H2O = ADP + phosphate + H(+)</text>
        <dbReference type="Rhea" id="RHEA:13065"/>
        <dbReference type="ChEBI" id="CHEBI:15377"/>
        <dbReference type="ChEBI" id="CHEBI:15378"/>
        <dbReference type="ChEBI" id="CHEBI:30616"/>
        <dbReference type="ChEBI" id="CHEBI:43474"/>
        <dbReference type="ChEBI" id="CHEBI:456216"/>
        <dbReference type="EC" id="3.6.4.13"/>
    </reaction>
</comment>
<feature type="region of interest" description="Disordered" evidence="9">
    <location>
        <begin position="1"/>
        <end position="57"/>
    </location>
</feature>
<keyword evidence="4 8" id="KW-0347">Helicase</keyword>
<evidence type="ECO:0000259" key="10">
    <source>
        <dbReference type="PROSITE" id="PS51192"/>
    </source>
</evidence>
<dbReference type="InterPro" id="IPR011545">
    <property type="entry name" value="DEAD/DEAH_box_helicase_dom"/>
</dbReference>
<dbReference type="PROSITE" id="PS51195">
    <property type="entry name" value="Q_MOTIF"/>
    <property type="match status" value="1"/>
</dbReference>
<feature type="compositionally biased region" description="Low complexity" evidence="9">
    <location>
        <begin position="571"/>
        <end position="582"/>
    </location>
</feature>
<dbReference type="PANTHER" id="PTHR47958">
    <property type="entry name" value="ATP-DEPENDENT RNA HELICASE DBP3"/>
    <property type="match status" value="1"/>
</dbReference>
<evidence type="ECO:0000256" key="6">
    <source>
        <dbReference type="ARBA" id="ARBA00047984"/>
    </source>
</evidence>
<dbReference type="Proteomes" id="UP001392437">
    <property type="component" value="Unassembled WGS sequence"/>
</dbReference>
<accession>A0AAW0QUN6</accession>
<dbReference type="GO" id="GO:0003724">
    <property type="term" value="F:RNA helicase activity"/>
    <property type="evidence" value="ECO:0007669"/>
    <property type="project" value="UniProtKB-EC"/>
</dbReference>
<dbReference type="AlphaFoldDB" id="A0AAW0QUN6"/>
<feature type="domain" description="DEAD-box RNA helicase Q" evidence="12">
    <location>
        <begin position="138"/>
        <end position="166"/>
    </location>
</feature>